<feature type="transmembrane region" description="Helical" evidence="1">
    <location>
        <begin position="230"/>
        <end position="249"/>
    </location>
</feature>
<feature type="transmembrane region" description="Helical" evidence="1">
    <location>
        <begin position="261"/>
        <end position="282"/>
    </location>
</feature>
<dbReference type="RefSeq" id="WP_165135004.1">
    <property type="nucleotide sequence ID" value="NZ_CP049253.1"/>
</dbReference>
<keyword evidence="3" id="KW-1185">Reference proteome</keyword>
<keyword evidence="1" id="KW-1133">Transmembrane helix</keyword>
<keyword evidence="1" id="KW-0812">Transmembrane</keyword>
<feature type="transmembrane region" description="Helical" evidence="1">
    <location>
        <begin position="363"/>
        <end position="382"/>
    </location>
</feature>
<gene>
    <name evidence="2" type="ORF">JOF34_001588</name>
</gene>
<keyword evidence="1" id="KW-0472">Membrane</keyword>
<feature type="transmembrane region" description="Helical" evidence="1">
    <location>
        <begin position="44"/>
        <end position="66"/>
    </location>
</feature>
<feature type="transmembrane region" description="Helical" evidence="1">
    <location>
        <begin position="117"/>
        <end position="139"/>
    </location>
</feature>
<feature type="transmembrane region" description="Helical" evidence="1">
    <location>
        <begin position="303"/>
        <end position="322"/>
    </location>
</feature>
<comment type="caution">
    <text evidence="2">The sequence shown here is derived from an EMBL/GenBank/DDBJ whole genome shotgun (WGS) entry which is preliminary data.</text>
</comment>
<feature type="transmembrane region" description="Helical" evidence="1">
    <location>
        <begin position="7"/>
        <end position="32"/>
    </location>
</feature>
<feature type="transmembrane region" description="Helical" evidence="1">
    <location>
        <begin position="151"/>
        <end position="171"/>
    </location>
</feature>
<dbReference type="Proteomes" id="UP001519362">
    <property type="component" value="Unassembled WGS sequence"/>
</dbReference>
<proteinExistence type="predicted"/>
<evidence type="ECO:0008006" key="4">
    <source>
        <dbReference type="Google" id="ProtNLM"/>
    </source>
</evidence>
<feature type="transmembrane region" description="Helical" evidence="1">
    <location>
        <begin position="388"/>
        <end position="409"/>
    </location>
</feature>
<reference evidence="2 3" key="1">
    <citation type="submission" date="2021-03" db="EMBL/GenBank/DDBJ databases">
        <title>Sequencing the genomes of 1000 actinobacteria strains.</title>
        <authorList>
            <person name="Klenk H.-P."/>
        </authorList>
    </citation>
    <scope>NUCLEOTIDE SEQUENCE [LARGE SCALE GENOMIC DNA]</scope>
    <source>
        <strain evidence="2 3">DSM 24221</strain>
    </source>
</reference>
<name>A0ABS4ZIA5_9MICO</name>
<evidence type="ECO:0000256" key="1">
    <source>
        <dbReference type="SAM" id="Phobius"/>
    </source>
</evidence>
<evidence type="ECO:0000313" key="3">
    <source>
        <dbReference type="Proteomes" id="UP001519362"/>
    </source>
</evidence>
<organism evidence="2 3">
    <name type="scientific">Microbacterium amylolyticum</name>
    <dbReference type="NCBI Taxonomy" id="936337"/>
    <lineage>
        <taxon>Bacteria</taxon>
        <taxon>Bacillati</taxon>
        <taxon>Actinomycetota</taxon>
        <taxon>Actinomycetes</taxon>
        <taxon>Micrococcales</taxon>
        <taxon>Microbacteriaceae</taxon>
        <taxon>Microbacterium</taxon>
    </lineage>
</organism>
<evidence type="ECO:0000313" key="2">
    <source>
        <dbReference type="EMBL" id="MBP2437002.1"/>
    </source>
</evidence>
<feature type="transmembrane region" description="Helical" evidence="1">
    <location>
        <begin position="177"/>
        <end position="197"/>
    </location>
</feature>
<sequence>MTLVSRALMLAAASMGPLISGFVSVVIFRVGYGDIGGLVVGTGVNYIGLAVALSAGCTVMSVRTFARLRREGAEGSQLRDALRQENQVAAFIAVLGVLVVCLFATTAHLFLPATGGATTAYLLSLVPWIASFPISNVLFGAMQAYNRDKEVLFANIIIAALQAGATLAIVLLRPSLIVALCLLGASQALISVGVLCWRARLVSRTFGVSIRGTYAPPWKIPRLREIGDRALAGVDGLVFMMVFLIATYVAMTHSVSDGAAVALIVSFMRLVVIPLKQFGLVAGRSLLLGGGDVSSARESRQKAFLPCLIAGIIAAALAMIMLPEEIRLPIALMVFGQLLVEPFAGIAYALAQVQYGPATVAPVLFAVYGGVVPVIFLVLVLTGTASALPVWAALFAGRLLFASGVSIVARRAARQEHAHKSVR</sequence>
<feature type="transmembrane region" description="Helical" evidence="1">
    <location>
        <begin position="328"/>
        <end position="351"/>
    </location>
</feature>
<accession>A0ABS4ZIA5</accession>
<feature type="transmembrane region" description="Helical" evidence="1">
    <location>
        <begin position="87"/>
        <end position="111"/>
    </location>
</feature>
<protein>
    <recommendedName>
        <fullName evidence="4">MATE family efflux transporter</fullName>
    </recommendedName>
</protein>
<dbReference type="EMBL" id="JAGIOL010000001">
    <property type="protein sequence ID" value="MBP2437002.1"/>
    <property type="molecule type" value="Genomic_DNA"/>
</dbReference>